<gene>
    <name evidence="1" type="ORF">ACFP50_05265</name>
</gene>
<dbReference type="EMBL" id="JBHSPT010000011">
    <property type="protein sequence ID" value="MFC6054892.1"/>
    <property type="molecule type" value="Genomic_DNA"/>
</dbReference>
<reference evidence="2" key="1">
    <citation type="journal article" date="2019" name="Int. J. Syst. Evol. Microbiol.">
        <title>The Global Catalogue of Microorganisms (GCM) 10K type strain sequencing project: providing services to taxonomists for standard genome sequencing and annotation.</title>
        <authorList>
            <consortium name="The Broad Institute Genomics Platform"/>
            <consortium name="The Broad Institute Genome Sequencing Center for Infectious Disease"/>
            <person name="Wu L."/>
            <person name="Ma J."/>
        </authorList>
    </citation>
    <scope>NUCLEOTIDE SEQUENCE [LARGE SCALE GENOMIC DNA]</scope>
    <source>
        <strain evidence="2">JCM 12763</strain>
    </source>
</reference>
<evidence type="ECO:0000313" key="2">
    <source>
        <dbReference type="Proteomes" id="UP001596242"/>
    </source>
</evidence>
<comment type="caution">
    <text evidence="1">The sequence shown here is derived from an EMBL/GenBank/DDBJ whole genome shotgun (WGS) entry which is preliminary data.</text>
</comment>
<evidence type="ECO:0000313" key="1">
    <source>
        <dbReference type="EMBL" id="MFC6054892.1"/>
    </source>
</evidence>
<dbReference type="Proteomes" id="UP001596242">
    <property type="component" value="Unassembled WGS sequence"/>
</dbReference>
<proteinExistence type="predicted"/>
<accession>A0ABW1LVN5</accession>
<name>A0ABW1LVN5_9ACTN</name>
<organism evidence="1 2">
    <name type="scientific">Streptomyces pratens</name>
    <dbReference type="NCBI Taxonomy" id="887456"/>
    <lineage>
        <taxon>Bacteria</taxon>
        <taxon>Bacillati</taxon>
        <taxon>Actinomycetota</taxon>
        <taxon>Actinomycetes</taxon>
        <taxon>Kitasatosporales</taxon>
        <taxon>Streptomycetaceae</taxon>
        <taxon>Streptomyces</taxon>
    </lineage>
</organism>
<keyword evidence="2" id="KW-1185">Reference proteome</keyword>
<dbReference type="RefSeq" id="WP_386393816.1">
    <property type="nucleotide sequence ID" value="NZ_JBHSPT010000011.1"/>
</dbReference>
<protein>
    <submittedName>
        <fullName evidence="1">Uncharacterized protein</fullName>
    </submittedName>
</protein>
<sequence length="89" mass="10142">MTPRIVLKPDLEAELWDVCIALLQAVAIAWVPVPTAQAAFKERFTEIGGRAGLSSRETDLVCFGFKCWLLTHKDEYTEQYAKGNTRRLW</sequence>